<evidence type="ECO:0000256" key="4">
    <source>
        <dbReference type="ARBA" id="ARBA00022729"/>
    </source>
</evidence>
<keyword evidence="3 7" id="KW-0964">Secreted</keyword>
<dbReference type="GO" id="GO:0002376">
    <property type="term" value="P:immune system process"/>
    <property type="evidence" value="ECO:0007669"/>
    <property type="project" value="UniProtKB-KW"/>
</dbReference>
<dbReference type="InParanoid" id="A0A3P8ZZW0"/>
<reference evidence="10" key="3">
    <citation type="submission" date="2025-08" db="UniProtKB">
        <authorList>
            <consortium name="Ensembl"/>
        </authorList>
    </citation>
    <scope>IDENTIFICATION</scope>
</reference>
<reference evidence="10" key="4">
    <citation type="submission" date="2025-09" db="UniProtKB">
        <authorList>
            <consortium name="Ensembl"/>
        </authorList>
    </citation>
    <scope>IDENTIFICATION</scope>
</reference>
<feature type="signal peptide" evidence="8">
    <location>
        <begin position="1"/>
        <end position="20"/>
    </location>
</feature>
<evidence type="ECO:0000256" key="3">
    <source>
        <dbReference type="ARBA" id="ARBA00022525"/>
    </source>
</evidence>
<evidence type="ECO:0000256" key="7">
    <source>
        <dbReference type="RuleBase" id="RU369109"/>
    </source>
</evidence>
<dbReference type="FunCoup" id="A0A3P8ZZW0">
    <property type="interactions" value="227"/>
</dbReference>
<keyword evidence="5 7" id="KW-1015">Disulfide bond</keyword>
<dbReference type="Pfam" id="PF02199">
    <property type="entry name" value="SapA"/>
    <property type="match status" value="1"/>
</dbReference>
<dbReference type="EC" id="1.8.-.-" evidence="7"/>
<accession>A0A3P8ZZW0</accession>
<keyword evidence="4 7" id="KW-0732">Signal</keyword>
<comment type="similarity">
    <text evidence="1 7">Belongs to the GILT family.</text>
</comment>
<keyword evidence="6 7" id="KW-0325">Glycoprotein</keyword>
<dbReference type="STRING" id="8010.ENSELUP00000034096"/>
<evidence type="ECO:0000256" key="6">
    <source>
        <dbReference type="ARBA" id="ARBA00023180"/>
    </source>
</evidence>
<dbReference type="GO" id="GO:0016671">
    <property type="term" value="F:oxidoreductase activity, acting on a sulfur group of donors, disulfide as acceptor"/>
    <property type="evidence" value="ECO:0007669"/>
    <property type="project" value="UniProtKB-UniRule"/>
</dbReference>
<feature type="chain" id="PRO_5018200858" description="Gamma-interferon-inducible lysosomal thiol reductase" evidence="8">
    <location>
        <begin position="21"/>
        <end position="260"/>
    </location>
</feature>
<dbReference type="Proteomes" id="UP000265140">
    <property type="component" value="Chromosome 8"/>
</dbReference>
<evidence type="ECO:0000256" key="5">
    <source>
        <dbReference type="ARBA" id="ARBA00023157"/>
    </source>
</evidence>
<dbReference type="GO" id="GO:0005764">
    <property type="term" value="C:lysosome"/>
    <property type="evidence" value="ECO:0007669"/>
    <property type="project" value="UniProtKB-SubCell"/>
</dbReference>
<keyword evidence="7" id="KW-0458">Lysosome</keyword>
<comment type="function">
    <text evidence="7">Lysosomal thiol reductase that can reduce protein disulfide bonds. Facilitates the complete unfolding of proteins destined for lysosomal degradation. Plays an important role in antigen processing.</text>
</comment>
<dbReference type="Bgee" id="ENSELUG00000012553">
    <property type="expression patterns" value="Expressed in camera-type eye and 15 other cell types or tissues"/>
</dbReference>
<dbReference type="PROSITE" id="PS51110">
    <property type="entry name" value="SAP_A"/>
    <property type="match status" value="1"/>
</dbReference>
<dbReference type="InterPro" id="IPR003119">
    <property type="entry name" value="SAP_A"/>
</dbReference>
<keyword evidence="7" id="KW-0391">Immunity</keyword>
<protein>
    <recommendedName>
        <fullName evidence="7">Gamma-interferon-inducible lysosomal thiol reductase</fullName>
        <ecNumber evidence="7">1.8.-.-</ecNumber>
    </recommendedName>
    <alternativeName>
        <fullName evidence="7">Gamma-interferon-inducible protein IP-30</fullName>
    </alternativeName>
</protein>
<dbReference type="GeneTree" id="ENSGT00940000164804"/>
<name>A0A3P8ZZW0_ESOLU</name>
<organism evidence="10 11">
    <name type="scientific">Esox lucius</name>
    <name type="common">Northern pike</name>
    <dbReference type="NCBI Taxonomy" id="8010"/>
    <lineage>
        <taxon>Eukaryota</taxon>
        <taxon>Metazoa</taxon>
        <taxon>Chordata</taxon>
        <taxon>Craniata</taxon>
        <taxon>Vertebrata</taxon>
        <taxon>Euteleostomi</taxon>
        <taxon>Actinopterygii</taxon>
        <taxon>Neopterygii</taxon>
        <taxon>Teleostei</taxon>
        <taxon>Protacanthopterygii</taxon>
        <taxon>Esociformes</taxon>
        <taxon>Esocidae</taxon>
        <taxon>Esox</taxon>
    </lineage>
</organism>
<proteinExistence type="inferred from homology"/>
<dbReference type="KEGG" id="els:105026199"/>
<dbReference type="Pfam" id="PF03227">
    <property type="entry name" value="GILT"/>
    <property type="match status" value="1"/>
</dbReference>
<evidence type="ECO:0000259" key="9">
    <source>
        <dbReference type="PROSITE" id="PS51110"/>
    </source>
</evidence>
<dbReference type="Ensembl" id="ENSELUT00000038033.3">
    <property type="protein sequence ID" value="ENSELUP00000034096.1"/>
    <property type="gene ID" value="ENSELUG00000012553.3"/>
</dbReference>
<reference evidence="11" key="1">
    <citation type="journal article" date="2014" name="PLoS ONE">
        <title>The genome and linkage map of the northern pike (Esox lucius): conserved synteny revealed between the salmonid sister group and the Neoteleostei.</title>
        <authorList>
            <person name="Rondeau E.B."/>
            <person name="Minkley D.R."/>
            <person name="Leong J.S."/>
            <person name="Messmer A.M."/>
            <person name="Jantzen J.R."/>
            <person name="von Schalburg K.R."/>
            <person name="Lemon C."/>
            <person name="Bird N.H."/>
            <person name="Koop B.F."/>
        </authorList>
    </citation>
    <scope>NUCLEOTIDE SEQUENCE</scope>
</reference>
<dbReference type="AlphaFoldDB" id="A0A3P8ZZW0"/>
<keyword evidence="11" id="KW-1185">Reference proteome</keyword>
<feature type="domain" description="Saposin A-type" evidence="9">
    <location>
        <begin position="21"/>
        <end position="61"/>
    </location>
</feature>
<evidence type="ECO:0000256" key="1">
    <source>
        <dbReference type="ARBA" id="ARBA00005679"/>
    </source>
</evidence>
<evidence type="ECO:0000313" key="11">
    <source>
        <dbReference type="Proteomes" id="UP000265140"/>
    </source>
</evidence>
<evidence type="ECO:0000313" key="10">
    <source>
        <dbReference type="Ensembl" id="ENSELUP00000034096.1"/>
    </source>
</evidence>
<dbReference type="GeneID" id="105026199"/>
<dbReference type="GO" id="GO:0005576">
    <property type="term" value="C:extracellular region"/>
    <property type="evidence" value="ECO:0007669"/>
    <property type="project" value="UniProtKB-SubCell"/>
</dbReference>
<evidence type="ECO:0000256" key="2">
    <source>
        <dbReference type="ARBA" id="ARBA00011615"/>
    </source>
</evidence>
<dbReference type="CTD" id="565583"/>
<comment type="subunit">
    <text evidence="2 7">Dimer; disulfide-linked.</text>
</comment>
<keyword evidence="7" id="KW-0560">Oxidoreductase</keyword>
<evidence type="ECO:0000256" key="8">
    <source>
        <dbReference type="SAM" id="SignalP"/>
    </source>
</evidence>
<dbReference type="PANTHER" id="PTHR13234:SF45">
    <property type="entry name" value="GAMMA-INTERFERON-INDUCIBLE LYSOSOMAL THIOL REDUCTASE-LIKE"/>
    <property type="match status" value="1"/>
</dbReference>
<dbReference type="OMA" id="CQLYKGV"/>
<dbReference type="PANTHER" id="PTHR13234">
    <property type="entry name" value="GAMMA-INTERFERON INDUCIBLE LYSOSOMAL THIOL REDUCTASE GILT"/>
    <property type="match status" value="1"/>
</dbReference>
<comment type="subcellular location">
    <subcellularLocation>
        <location evidence="7">Secreted</location>
    </subcellularLocation>
    <subcellularLocation>
        <location evidence="7">Lysosome</location>
    </subcellularLocation>
</comment>
<dbReference type="OrthoDB" id="958254at2759"/>
<reference evidence="10" key="2">
    <citation type="submission" date="2020-02" db="EMBL/GenBank/DDBJ databases">
        <title>Esox lucius (northern pike) genome, fEsoLuc1, primary haplotype.</title>
        <authorList>
            <person name="Myers G."/>
            <person name="Karagic N."/>
            <person name="Meyer A."/>
            <person name="Pippel M."/>
            <person name="Reichard M."/>
            <person name="Winkler S."/>
            <person name="Tracey A."/>
            <person name="Sims Y."/>
            <person name="Howe K."/>
            <person name="Rhie A."/>
            <person name="Formenti G."/>
            <person name="Durbin R."/>
            <person name="Fedrigo O."/>
            <person name="Jarvis E.D."/>
        </authorList>
    </citation>
    <scope>NUCLEOTIDE SEQUENCE [LARGE SCALE GENOMIC DNA]</scope>
</reference>
<dbReference type="InterPro" id="IPR004911">
    <property type="entry name" value="Interferon-induced_GILT"/>
</dbReference>
<keyword evidence="7" id="KW-0676">Redox-active center</keyword>
<sequence>MKFASIFVIFICSTSMKSQGKSRPKPGCEYPPSQWCRSLEIAIECGVRKQCLELNATRSNSAVPRVEVTLYYGSLCPGSRVFLTQQLFPTWAVLHDIMDVNLVPYGNSQELPFGNCPFTCQHGQLECHGNMIEACILHSVGLFSGAFHVINCMESAVNVLSAAQPCLQLYAPTVMWDSVMSCVDGELGFQLMHENALKTSALRPAKTYVPWLTVNGEHTDDIQNKAMSSLFNLVCKMYKGGKPSVCTGTQKKVDRSFCWN</sequence>
<dbReference type="RefSeq" id="XP_010895802.1">
    <property type="nucleotide sequence ID" value="XM_010897500.3"/>
</dbReference>